<evidence type="ECO:0000313" key="2">
    <source>
        <dbReference type="EMBL" id="RVU12557.1"/>
    </source>
</evidence>
<dbReference type="InterPro" id="IPR036429">
    <property type="entry name" value="SpoA-like_sf"/>
</dbReference>
<dbReference type="Pfam" id="PF01052">
    <property type="entry name" value="FliMN_C"/>
    <property type="match status" value="1"/>
</dbReference>
<dbReference type="PANTHER" id="PTHR30034:SF6">
    <property type="entry name" value="YOP PROTEINS TRANSLOCATION PROTEIN Q"/>
    <property type="match status" value="1"/>
</dbReference>
<name>A0A3S2YIX4_9HYPH</name>
<gene>
    <name evidence="2" type="ORF">EOE48_27670</name>
</gene>
<organism evidence="2 3">
    <name type="scientific">Methylobacterium oryzihabitans</name>
    <dbReference type="NCBI Taxonomy" id="2499852"/>
    <lineage>
        <taxon>Bacteria</taxon>
        <taxon>Pseudomonadati</taxon>
        <taxon>Pseudomonadota</taxon>
        <taxon>Alphaproteobacteria</taxon>
        <taxon>Hyphomicrobiales</taxon>
        <taxon>Methylobacteriaceae</taxon>
        <taxon>Methylobacterium</taxon>
    </lineage>
</organism>
<dbReference type="OrthoDB" id="9801534at2"/>
<dbReference type="RefSeq" id="WP_127734103.1">
    <property type="nucleotide sequence ID" value="NZ_SACP01000053.1"/>
</dbReference>
<dbReference type="EMBL" id="SACP01000053">
    <property type="protein sequence ID" value="RVU12557.1"/>
    <property type="molecule type" value="Genomic_DNA"/>
</dbReference>
<sequence>AVAALAEAPPRAAVGARLRLGGVAVVAVPAAFPFAALFGTELAVEDLALLPPALAEALCEGVVTSLAGLLPEPGAGSQPGTGHQPGAGLPVVEACGPWPGLAPDPDPGDLSWFRVTVAGLAPEPAVVDLGATLPALAAILGDPAYGPLARRGAWPGLAARLTCEVAATLSRVALAPSALRALVPGAVVVLAAGHDETVARLRHGSRLFEFHRGDGAWICRAASDDARGDTMNPDDAAPPHALADLPVAVDLDLGRVVLPLAEVEAWQPGSVVALDPVLAHEGVEVTLRVNGRAVAAGDLVRLDDRLGVRIARLARA</sequence>
<dbReference type="PANTHER" id="PTHR30034">
    <property type="entry name" value="FLAGELLAR MOTOR SWITCH PROTEIN FLIM"/>
    <property type="match status" value="1"/>
</dbReference>
<dbReference type="Proteomes" id="UP000286997">
    <property type="component" value="Unassembled WGS sequence"/>
</dbReference>
<accession>A0A3S2YIX4</accession>
<evidence type="ECO:0000259" key="1">
    <source>
        <dbReference type="Pfam" id="PF01052"/>
    </source>
</evidence>
<keyword evidence="3" id="KW-1185">Reference proteome</keyword>
<reference evidence="2 3" key="1">
    <citation type="submission" date="2019-01" db="EMBL/GenBank/DDBJ databases">
        <authorList>
            <person name="Chen W.-M."/>
        </authorList>
    </citation>
    <scope>NUCLEOTIDE SEQUENCE [LARGE SCALE GENOMIC DNA]</scope>
    <source>
        <strain evidence="2 3">TER-1</strain>
    </source>
</reference>
<dbReference type="AlphaFoldDB" id="A0A3S2YIX4"/>
<feature type="domain" description="Flagellar motor switch protein FliN-like C-terminal" evidence="1">
    <location>
        <begin position="241"/>
        <end position="313"/>
    </location>
</feature>
<dbReference type="Gene3D" id="2.30.330.10">
    <property type="entry name" value="SpoA-like"/>
    <property type="match status" value="1"/>
</dbReference>
<comment type="caution">
    <text evidence="2">The sequence shown here is derived from an EMBL/GenBank/DDBJ whole genome shotgun (WGS) entry which is preliminary data.</text>
</comment>
<feature type="non-terminal residue" evidence="2">
    <location>
        <position position="1"/>
    </location>
</feature>
<protein>
    <recommendedName>
        <fullName evidence="1">Flagellar motor switch protein FliN-like C-terminal domain-containing protein</fullName>
    </recommendedName>
</protein>
<dbReference type="GO" id="GO:0050918">
    <property type="term" value="P:positive chemotaxis"/>
    <property type="evidence" value="ECO:0007669"/>
    <property type="project" value="TreeGrafter"/>
</dbReference>
<dbReference type="GO" id="GO:0071978">
    <property type="term" value="P:bacterial-type flagellum-dependent swarming motility"/>
    <property type="evidence" value="ECO:0007669"/>
    <property type="project" value="TreeGrafter"/>
</dbReference>
<proteinExistence type="predicted"/>
<evidence type="ECO:0000313" key="3">
    <source>
        <dbReference type="Proteomes" id="UP000286997"/>
    </source>
</evidence>
<dbReference type="InterPro" id="IPR001543">
    <property type="entry name" value="FliN-like_C"/>
</dbReference>
<dbReference type="SUPFAM" id="SSF101801">
    <property type="entry name" value="Surface presentation of antigens (SPOA)"/>
    <property type="match status" value="1"/>
</dbReference>